<dbReference type="InterPro" id="IPR004045">
    <property type="entry name" value="Glutathione_S-Trfase_N"/>
</dbReference>
<evidence type="ECO:0000313" key="2">
    <source>
        <dbReference type="EMBL" id="KAK7462594.1"/>
    </source>
</evidence>
<dbReference type="CDD" id="cd00570">
    <property type="entry name" value="GST_N_family"/>
    <property type="match status" value="1"/>
</dbReference>
<evidence type="ECO:0000313" key="3">
    <source>
        <dbReference type="Proteomes" id="UP001519460"/>
    </source>
</evidence>
<dbReference type="Pfam" id="PF13410">
    <property type="entry name" value="GST_C_2"/>
    <property type="match status" value="1"/>
</dbReference>
<dbReference type="PANTHER" id="PTHR43920:SF5">
    <property type="entry name" value="CHLORIDE INTRACELLULAR CHANNEL CLIC"/>
    <property type="match status" value="1"/>
</dbReference>
<dbReference type="InterPro" id="IPR036249">
    <property type="entry name" value="Thioredoxin-like_sf"/>
</dbReference>
<dbReference type="SUPFAM" id="SSF52833">
    <property type="entry name" value="Thioredoxin-like"/>
    <property type="match status" value="1"/>
</dbReference>
<dbReference type="Proteomes" id="UP001519460">
    <property type="component" value="Unassembled WGS sequence"/>
</dbReference>
<dbReference type="Gene3D" id="1.20.1050.10">
    <property type="match status" value="1"/>
</dbReference>
<dbReference type="InterPro" id="IPR036282">
    <property type="entry name" value="Glutathione-S-Trfase_C_sf"/>
</dbReference>
<dbReference type="Pfam" id="PF13409">
    <property type="entry name" value="GST_N_2"/>
    <property type="match status" value="1"/>
</dbReference>
<dbReference type="SUPFAM" id="SSF47616">
    <property type="entry name" value="GST C-terminal domain-like"/>
    <property type="match status" value="1"/>
</dbReference>
<keyword evidence="3" id="KW-1185">Reference proteome</keyword>
<evidence type="ECO:0000259" key="1">
    <source>
        <dbReference type="PROSITE" id="PS50404"/>
    </source>
</evidence>
<feature type="domain" description="GST N-terminal" evidence="1">
    <location>
        <begin position="1"/>
        <end position="93"/>
    </location>
</feature>
<reference evidence="2 3" key="1">
    <citation type="journal article" date="2023" name="Sci. Data">
        <title>Genome assembly of the Korean intertidal mud-creeper Batillaria attramentaria.</title>
        <authorList>
            <person name="Patra A.K."/>
            <person name="Ho P.T."/>
            <person name="Jun S."/>
            <person name="Lee S.J."/>
            <person name="Kim Y."/>
            <person name="Won Y.J."/>
        </authorList>
    </citation>
    <scope>NUCLEOTIDE SEQUENCE [LARGE SCALE GENOMIC DNA]</scope>
    <source>
        <strain evidence="2">Wonlab-2016</strain>
    </source>
</reference>
<protein>
    <recommendedName>
        <fullName evidence="1">GST N-terminal domain-containing protein</fullName>
    </recommendedName>
</protein>
<dbReference type="Gene3D" id="3.40.30.10">
    <property type="entry name" value="Glutaredoxin"/>
    <property type="match status" value="1"/>
</dbReference>
<dbReference type="AlphaFoldDB" id="A0ABD0J5Z8"/>
<gene>
    <name evidence="2" type="ORF">BaRGS_00038347</name>
</gene>
<proteinExistence type="predicted"/>
<organism evidence="2 3">
    <name type="scientific">Batillaria attramentaria</name>
    <dbReference type="NCBI Taxonomy" id="370345"/>
    <lineage>
        <taxon>Eukaryota</taxon>
        <taxon>Metazoa</taxon>
        <taxon>Spiralia</taxon>
        <taxon>Lophotrochozoa</taxon>
        <taxon>Mollusca</taxon>
        <taxon>Gastropoda</taxon>
        <taxon>Caenogastropoda</taxon>
        <taxon>Sorbeoconcha</taxon>
        <taxon>Cerithioidea</taxon>
        <taxon>Batillariidae</taxon>
        <taxon>Batillaria</taxon>
    </lineage>
</organism>
<dbReference type="PANTHER" id="PTHR43920">
    <property type="entry name" value="CHLORIDE INTRACELLULAR CHANNEL, ISOFORM A"/>
    <property type="match status" value="1"/>
</dbReference>
<sequence length="227" mass="25233">MAPRFNIYVKAASDGKSVGDCPFSQRVNMYARLKIPADQFTLIPVDISNKPPEFLSLNPAGTVPVFEDTEKNVVIADSAKITAYIHELFPEPDLQQNYNGPAVEACSGIFPKLAAFLKNKDPSATPALREALEEELTKLDTYLQSGGCQGKYLLCDTVSELDCSILPKLRHVQVAAKYFQKFEIPEKLTALQKYIKDGQSCEVFQQTACKDEEIIKGWSRHGLVKVD</sequence>
<name>A0ABD0J5Z8_9CAEN</name>
<accession>A0ABD0J5Z8</accession>
<dbReference type="PROSITE" id="PS50404">
    <property type="entry name" value="GST_NTER"/>
    <property type="match status" value="1"/>
</dbReference>
<comment type="caution">
    <text evidence="2">The sequence shown here is derived from an EMBL/GenBank/DDBJ whole genome shotgun (WGS) entry which is preliminary data.</text>
</comment>
<dbReference type="EMBL" id="JACVVK020000615">
    <property type="protein sequence ID" value="KAK7462594.1"/>
    <property type="molecule type" value="Genomic_DNA"/>
</dbReference>